<evidence type="ECO:0000256" key="10">
    <source>
        <dbReference type="ARBA" id="ARBA00022703"/>
    </source>
</evidence>
<dbReference type="InterPro" id="IPR051728">
    <property type="entry name" value="RING-FYVE_E3_ubiquitin-ligase"/>
</dbReference>
<keyword evidence="22" id="KW-1185">Reference proteome</keyword>
<keyword evidence="11" id="KW-0479">Metal-binding</keyword>
<feature type="compositionally biased region" description="Polar residues" evidence="19">
    <location>
        <begin position="194"/>
        <end position="204"/>
    </location>
</feature>
<evidence type="ECO:0000259" key="20">
    <source>
        <dbReference type="PROSITE" id="PS50089"/>
    </source>
</evidence>
<dbReference type="Ensembl" id="ENSTNIT00000017943.1">
    <property type="protein sequence ID" value="ENSTNIP00000017720.1"/>
    <property type="gene ID" value="ENSTNIG00000014690.1"/>
</dbReference>
<keyword evidence="15" id="KW-0862">Zinc</keyword>
<evidence type="ECO:0000256" key="11">
    <source>
        <dbReference type="ARBA" id="ARBA00022723"/>
    </source>
</evidence>
<dbReference type="Gene3D" id="1.10.720.30">
    <property type="entry name" value="SAP domain"/>
    <property type="match status" value="1"/>
</dbReference>
<proteinExistence type="predicted"/>
<dbReference type="InterPro" id="IPR036361">
    <property type="entry name" value="SAP_dom_sf"/>
</dbReference>
<dbReference type="PROSITE" id="PS50089">
    <property type="entry name" value="ZF_RING_2"/>
    <property type="match status" value="1"/>
</dbReference>
<dbReference type="SUPFAM" id="SSF57850">
    <property type="entry name" value="RING/U-box"/>
    <property type="match status" value="1"/>
</dbReference>
<keyword evidence="9" id="KW-0808">Transferase</keyword>
<feature type="region of interest" description="Disordered" evidence="19">
    <location>
        <begin position="152"/>
        <end position="235"/>
    </location>
</feature>
<keyword evidence="12" id="KW-0677">Repeat</keyword>
<dbReference type="AlphaFoldDB" id="H3DB28"/>
<dbReference type="InterPro" id="IPR049320">
    <property type="entry name" value="CARP1_2_FYVE"/>
</dbReference>
<evidence type="ECO:0000256" key="5">
    <source>
        <dbReference type="ARBA" id="ARBA00012483"/>
    </source>
</evidence>
<dbReference type="InParanoid" id="H3DB28"/>
<feature type="compositionally biased region" description="Polar residues" evidence="19">
    <location>
        <begin position="162"/>
        <end position="181"/>
    </location>
</feature>
<evidence type="ECO:0000256" key="6">
    <source>
        <dbReference type="ARBA" id="ARBA00022475"/>
    </source>
</evidence>
<dbReference type="GO" id="GO:0005886">
    <property type="term" value="C:plasma membrane"/>
    <property type="evidence" value="ECO:0007669"/>
    <property type="project" value="UniProtKB-SubCell"/>
</dbReference>
<evidence type="ECO:0000256" key="3">
    <source>
        <dbReference type="ARBA" id="ARBA00004514"/>
    </source>
</evidence>
<name>H3DB28_TETNG</name>
<dbReference type="STRING" id="99883.ENSTNIP00000017720"/>
<protein>
    <recommendedName>
        <fullName evidence="5">RING-type E3 ubiquitin transferase</fullName>
        <ecNumber evidence="5">2.3.2.27</ecNumber>
    </recommendedName>
</protein>
<evidence type="ECO:0000256" key="13">
    <source>
        <dbReference type="ARBA" id="ARBA00022771"/>
    </source>
</evidence>
<comment type="subcellular location">
    <subcellularLocation>
        <location evidence="2">Cell membrane</location>
        <topology evidence="2">Peripheral membrane protein</topology>
    </subcellularLocation>
    <subcellularLocation>
        <location evidence="3">Cytoplasm</location>
        <location evidence="3">Cytosol</location>
    </subcellularLocation>
</comment>
<keyword evidence="10" id="KW-0053">Apoptosis</keyword>
<dbReference type="GO" id="GO:0043161">
    <property type="term" value="P:proteasome-mediated ubiquitin-dependent protein catabolic process"/>
    <property type="evidence" value="ECO:0007669"/>
    <property type="project" value="TreeGrafter"/>
</dbReference>
<keyword evidence="13 18" id="KW-0863">Zinc-finger</keyword>
<dbReference type="InterPro" id="IPR001841">
    <property type="entry name" value="Znf_RING"/>
</dbReference>
<dbReference type="Gene3D" id="3.30.40.10">
    <property type="entry name" value="Zinc/RING finger domain, C3HC4 (zinc finger)"/>
    <property type="match status" value="1"/>
</dbReference>
<dbReference type="GO" id="GO:1902042">
    <property type="term" value="P:negative regulation of extrinsic apoptotic signaling pathway via death domain receptors"/>
    <property type="evidence" value="ECO:0007669"/>
    <property type="project" value="TreeGrafter"/>
</dbReference>
<evidence type="ECO:0000256" key="2">
    <source>
        <dbReference type="ARBA" id="ARBA00004202"/>
    </source>
</evidence>
<evidence type="ECO:0000256" key="18">
    <source>
        <dbReference type="PROSITE-ProRule" id="PRU00175"/>
    </source>
</evidence>
<evidence type="ECO:0000256" key="9">
    <source>
        <dbReference type="ARBA" id="ARBA00022679"/>
    </source>
</evidence>
<feature type="domain" description="RING-type" evidence="20">
    <location>
        <begin position="313"/>
        <end position="348"/>
    </location>
</feature>
<dbReference type="InterPro" id="IPR011011">
    <property type="entry name" value="Znf_FYVE_PHD"/>
</dbReference>
<accession>H3DB28</accession>
<organism evidence="21 22">
    <name type="scientific">Tetraodon nigroviridis</name>
    <name type="common">Spotted green pufferfish</name>
    <name type="synonym">Chelonodon nigroviridis</name>
    <dbReference type="NCBI Taxonomy" id="99883"/>
    <lineage>
        <taxon>Eukaryota</taxon>
        <taxon>Metazoa</taxon>
        <taxon>Chordata</taxon>
        <taxon>Craniata</taxon>
        <taxon>Vertebrata</taxon>
        <taxon>Euteleostomi</taxon>
        <taxon>Actinopterygii</taxon>
        <taxon>Neopterygii</taxon>
        <taxon>Teleostei</taxon>
        <taxon>Neoteleostei</taxon>
        <taxon>Acanthomorphata</taxon>
        <taxon>Eupercaria</taxon>
        <taxon>Tetraodontiformes</taxon>
        <taxon>Tetradontoidea</taxon>
        <taxon>Tetraodontidae</taxon>
        <taxon>Tetraodon</taxon>
    </lineage>
</organism>
<comment type="pathway">
    <text evidence="4">Protein modification; protein ubiquitination.</text>
</comment>
<evidence type="ECO:0000256" key="1">
    <source>
        <dbReference type="ARBA" id="ARBA00000900"/>
    </source>
</evidence>
<evidence type="ECO:0000256" key="19">
    <source>
        <dbReference type="SAM" id="MobiDB-lite"/>
    </source>
</evidence>
<evidence type="ECO:0000256" key="8">
    <source>
        <dbReference type="ARBA" id="ARBA00022553"/>
    </source>
</evidence>
<evidence type="ECO:0000256" key="16">
    <source>
        <dbReference type="ARBA" id="ARBA00022843"/>
    </source>
</evidence>
<dbReference type="GeneTree" id="ENSGT00390000012719"/>
<dbReference type="PANTHER" id="PTHR14879">
    <property type="entry name" value="CASPASE REGULATOR, RING FINGER DOMAIN-CONTAINING"/>
    <property type="match status" value="1"/>
</dbReference>
<dbReference type="PANTHER" id="PTHR14879:SF3">
    <property type="entry name" value="E3 UBIQUITIN-PROTEIN LIGASE RNF34"/>
    <property type="match status" value="1"/>
</dbReference>
<dbReference type="Gene3D" id="1.10.720.140">
    <property type="match status" value="1"/>
</dbReference>
<dbReference type="Pfam" id="PF13920">
    <property type="entry name" value="zf-C3HC4_3"/>
    <property type="match status" value="1"/>
</dbReference>
<sequence>QAGASSLWASCCGLMNEVMGTGAVRGQQPVFGAGAGPFRFAPSAGYSTYPPASSGTSGLVCKACGQAFSVFRRKYICCDCKRTFCTLCSLLQENLPVCATCHLLKATAFQRPRMRLRVRDLRQYLLLHSIPIDTCREKEDLVDLVLRHQSTEEEERADGGSLHSSSFYTPSPSATQSTSELSAYVASQDEPLSRSDSSNTNQDTGDAPSEPLLNMDSSEHTPEASPRTWQRSRASLSDVSSVQDIEILSVKQLKEILARNYVNYSGCCEKWELVERVSRLYRERKETRRSVKETAAGPDSEKAPLTVHDDNLCRICMDATIDCVLLECGHMVTCTKCGKRMNECPICRQYVVRAVHVFKS</sequence>
<dbReference type="GO" id="GO:0061630">
    <property type="term" value="F:ubiquitin protein ligase activity"/>
    <property type="evidence" value="ECO:0007669"/>
    <property type="project" value="UniProtKB-EC"/>
</dbReference>
<dbReference type="Pfam" id="PF23632">
    <property type="entry name" value="SAP_RNF34_RFFL"/>
    <property type="match status" value="1"/>
</dbReference>
<dbReference type="HOGENOM" id="CLU_041431_1_0_1"/>
<evidence type="ECO:0000256" key="4">
    <source>
        <dbReference type="ARBA" id="ARBA00004906"/>
    </source>
</evidence>
<dbReference type="InterPro" id="IPR055111">
    <property type="entry name" value="RNF34_RFFL_HeH"/>
</dbReference>
<keyword evidence="16" id="KW-0832">Ubl conjugation</keyword>
<evidence type="ECO:0000256" key="15">
    <source>
        <dbReference type="ARBA" id="ARBA00022833"/>
    </source>
</evidence>
<reference evidence="21" key="3">
    <citation type="submission" date="2025-09" db="UniProtKB">
        <authorList>
            <consortium name="Ensembl"/>
        </authorList>
    </citation>
    <scope>IDENTIFICATION</scope>
</reference>
<dbReference type="EC" id="2.3.2.27" evidence="5"/>
<keyword evidence="7" id="KW-0963">Cytoplasm</keyword>
<dbReference type="GO" id="GO:0008270">
    <property type="term" value="F:zinc ion binding"/>
    <property type="evidence" value="ECO:0007669"/>
    <property type="project" value="UniProtKB-KW"/>
</dbReference>
<dbReference type="GO" id="GO:0070936">
    <property type="term" value="P:protein K48-linked ubiquitination"/>
    <property type="evidence" value="ECO:0007669"/>
    <property type="project" value="TreeGrafter"/>
</dbReference>
<evidence type="ECO:0000256" key="12">
    <source>
        <dbReference type="ARBA" id="ARBA00022737"/>
    </source>
</evidence>
<evidence type="ECO:0000256" key="14">
    <source>
        <dbReference type="ARBA" id="ARBA00022786"/>
    </source>
</evidence>
<dbReference type="Pfam" id="PF21272">
    <property type="entry name" value="FYVE_CARP1-2"/>
    <property type="match status" value="1"/>
</dbReference>
<dbReference type="SUPFAM" id="SSF57903">
    <property type="entry name" value="FYVE/PHD zinc finger"/>
    <property type="match status" value="1"/>
</dbReference>
<keyword evidence="8" id="KW-0597">Phosphoprotein</keyword>
<evidence type="ECO:0000313" key="22">
    <source>
        <dbReference type="Proteomes" id="UP000007303"/>
    </source>
</evidence>
<dbReference type="SUPFAM" id="SSF68906">
    <property type="entry name" value="SAP domain"/>
    <property type="match status" value="2"/>
</dbReference>
<reference evidence="21" key="2">
    <citation type="submission" date="2025-08" db="UniProtKB">
        <authorList>
            <consortium name="Ensembl"/>
        </authorList>
    </citation>
    <scope>IDENTIFICATION</scope>
</reference>
<dbReference type="GO" id="GO:0006915">
    <property type="term" value="P:apoptotic process"/>
    <property type="evidence" value="ECO:0007669"/>
    <property type="project" value="UniProtKB-KW"/>
</dbReference>
<dbReference type="SMART" id="SM00184">
    <property type="entry name" value="RING"/>
    <property type="match status" value="2"/>
</dbReference>
<keyword evidence="6" id="KW-1003">Cell membrane</keyword>
<evidence type="ECO:0000256" key="7">
    <source>
        <dbReference type="ARBA" id="ARBA00022490"/>
    </source>
</evidence>
<dbReference type="FunFam" id="3.30.40.10:FF:000110">
    <property type="entry name" value="E3 ubiquitin-protein ligase RNF34 isoform X1"/>
    <property type="match status" value="1"/>
</dbReference>
<comment type="catalytic activity">
    <reaction evidence="1">
        <text>S-ubiquitinyl-[E2 ubiquitin-conjugating enzyme]-L-cysteine + [acceptor protein]-L-lysine = [E2 ubiquitin-conjugating enzyme]-L-cysteine + N(6)-ubiquitinyl-[acceptor protein]-L-lysine.</text>
        <dbReference type="EC" id="2.3.2.27"/>
    </reaction>
</comment>
<dbReference type="Proteomes" id="UP000007303">
    <property type="component" value="Unassembled WGS sequence"/>
</dbReference>
<dbReference type="InterPro" id="IPR013083">
    <property type="entry name" value="Znf_RING/FYVE/PHD"/>
</dbReference>
<dbReference type="CDD" id="cd16706">
    <property type="entry name" value="RING-HC_CARP1"/>
    <property type="match status" value="1"/>
</dbReference>
<dbReference type="GO" id="GO:0005829">
    <property type="term" value="C:cytosol"/>
    <property type="evidence" value="ECO:0007669"/>
    <property type="project" value="UniProtKB-SubCell"/>
</dbReference>
<dbReference type="InterPro" id="IPR057299">
    <property type="entry name" value="RNF34_RFFL_SAP"/>
</dbReference>
<reference evidence="22" key="1">
    <citation type="journal article" date="2004" name="Nature">
        <title>Genome duplication in the teleost fish Tetraodon nigroviridis reveals the early vertebrate proto-karyotype.</title>
        <authorList>
            <person name="Jaillon O."/>
            <person name="Aury J.-M."/>
            <person name="Brunet F."/>
            <person name="Petit J.-L."/>
            <person name="Stange-Thomann N."/>
            <person name="Mauceli E."/>
            <person name="Bouneau L."/>
            <person name="Fischer C."/>
            <person name="Ozouf-Costaz C."/>
            <person name="Bernot A."/>
            <person name="Nicaud S."/>
            <person name="Jaffe D."/>
            <person name="Fisher S."/>
            <person name="Lutfalla G."/>
            <person name="Dossat C."/>
            <person name="Segurens B."/>
            <person name="Dasilva C."/>
            <person name="Salanoubat M."/>
            <person name="Levy M."/>
            <person name="Boudet N."/>
            <person name="Castellano S."/>
            <person name="Anthouard V."/>
            <person name="Jubin C."/>
            <person name="Castelli V."/>
            <person name="Katinka M."/>
            <person name="Vacherie B."/>
            <person name="Biemont C."/>
            <person name="Skalli Z."/>
            <person name="Cattolico L."/>
            <person name="Poulain J."/>
            <person name="De Berardinis V."/>
            <person name="Cruaud C."/>
            <person name="Duprat S."/>
            <person name="Brottier P."/>
            <person name="Coutanceau J.-P."/>
            <person name="Gouzy J."/>
            <person name="Parra G."/>
            <person name="Lardier G."/>
            <person name="Chapple C."/>
            <person name="McKernan K.J."/>
            <person name="McEwan P."/>
            <person name="Bosak S."/>
            <person name="Kellis M."/>
            <person name="Volff J.-N."/>
            <person name="Guigo R."/>
            <person name="Zody M.C."/>
            <person name="Mesirov J."/>
            <person name="Lindblad-Toh K."/>
            <person name="Birren B."/>
            <person name="Nusbaum C."/>
            <person name="Kahn D."/>
            <person name="Robinson-Rechavi M."/>
            <person name="Laudet V."/>
            <person name="Schachter V."/>
            <person name="Quetier F."/>
            <person name="Saurin W."/>
            <person name="Scarpelli C."/>
            <person name="Wincker P."/>
            <person name="Lander E.S."/>
            <person name="Weissenbach J."/>
            <person name="Roest Crollius H."/>
        </authorList>
    </citation>
    <scope>NUCLEOTIDE SEQUENCE [LARGE SCALE GENOMIC DNA]</scope>
</reference>
<dbReference type="OMA" id="SYSGCCE"/>
<keyword evidence="14" id="KW-0833">Ubl conjugation pathway</keyword>
<evidence type="ECO:0000256" key="17">
    <source>
        <dbReference type="ARBA" id="ARBA00023136"/>
    </source>
</evidence>
<evidence type="ECO:0000313" key="21">
    <source>
        <dbReference type="Ensembl" id="ENSTNIP00000017720.1"/>
    </source>
</evidence>
<keyword evidence="17" id="KW-0472">Membrane</keyword>
<dbReference type="Pfam" id="PF22968">
    <property type="entry name" value="RNF34L-like_3rd"/>
    <property type="match status" value="1"/>
</dbReference>